<evidence type="ECO:0000313" key="3">
    <source>
        <dbReference type="Proteomes" id="UP000291269"/>
    </source>
</evidence>
<proteinExistence type="predicted"/>
<sequence>MSPQERFENTCESLQAQGYTARDRTFSGAGGAAMLATVLPVSALFVALYAILARSVASVWLGWVMLAAGIVCSVPVHELLHALGWAAVNRSLRCVRLGFDRRTCTPYCACSAPMQRGKYLVGALFPWLLLGIVPAALSVALKNICLLLFALVNVVLAGADTAVALRATTCRANLLLDHYERAGFYAFSK</sequence>
<organism evidence="2 3">
    <name type="scientific">Candidatus Borkfalkia ceftriaxoniphila</name>
    <dbReference type="NCBI Taxonomy" id="2508949"/>
    <lineage>
        <taxon>Bacteria</taxon>
        <taxon>Bacillati</taxon>
        <taxon>Bacillota</taxon>
        <taxon>Clostridia</taxon>
        <taxon>Christensenellales</taxon>
        <taxon>Christensenellaceae</taxon>
        <taxon>Candidatus Borkfalkia</taxon>
    </lineage>
</organism>
<accession>A0A4Q2KCF7</accession>
<dbReference type="EMBL" id="SDOZ01000002">
    <property type="protein sequence ID" value="RXZ61667.1"/>
    <property type="molecule type" value="Genomic_DNA"/>
</dbReference>
<dbReference type="Pfam" id="PF11667">
    <property type="entry name" value="DUF3267"/>
    <property type="match status" value="1"/>
</dbReference>
<name>A0A4Q2KCF7_9FIRM</name>
<evidence type="ECO:0000313" key="2">
    <source>
        <dbReference type="EMBL" id="RXZ61667.1"/>
    </source>
</evidence>
<protein>
    <submittedName>
        <fullName evidence="2">DUF3267 domain-containing protein</fullName>
    </submittedName>
</protein>
<keyword evidence="1" id="KW-1133">Transmembrane helix</keyword>
<feature type="transmembrane region" description="Helical" evidence="1">
    <location>
        <begin position="146"/>
        <end position="165"/>
    </location>
</feature>
<evidence type="ECO:0000256" key="1">
    <source>
        <dbReference type="SAM" id="Phobius"/>
    </source>
</evidence>
<dbReference type="OrthoDB" id="9789112at2"/>
<feature type="transmembrane region" description="Helical" evidence="1">
    <location>
        <begin position="32"/>
        <end position="52"/>
    </location>
</feature>
<dbReference type="RefSeq" id="WP_129224555.1">
    <property type="nucleotide sequence ID" value="NZ_SDOZ01000002.1"/>
</dbReference>
<dbReference type="InterPro" id="IPR021683">
    <property type="entry name" value="DUF3267"/>
</dbReference>
<comment type="caution">
    <text evidence="2">The sequence shown here is derived from an EMBL/GenBank/DDBJ whole genome shotgun (WGS) entry which is preliminary data.</text>
</comment>
<keyword evidence="3" id="KW-1185">Reference proteome</keyword>
<keyword evidence="1" id="KW-0472">Membrane</keyword>
<reference evidence="2 3" key="1">
    <citation type="journal article" date="2019" name="Gut">
        <title>Antibiotics-induced monodominance of a novel gut bacterial order.</title>
        <authorList>
            <person name="Hildebrand F."/>
            <person name="Moitinho-Silva L."/>
            <person name="Blasche S."/>
            <person name="Jahn M.T."/>
            <person name="Gossmann T.I."/>
            <person name="Heuerta-Cepas J."/>
            <person name="Hercog R."/>
            <person name="Luetge M."/>
            <person name="Bahram M."/>
            <person name="Pryszlak A."/>
            <person name="Alves R.J."/>
            <person name="Waszak S.M."/>
            <person name="Zhu A."/>
            <person name="Ye L."/>
            <person name="Costea P.I."/>
            <person name="Aalvink S."/>
            <person name="Belzer C."/>
            <person name="Forslund S.K."/>
            <person name="Sunagawa S."/>
            <person name="Hentschel U."/>
            <person name="Merten C."/>
            <person name="Patil K.R."/>
            <person name="Benes V."/>
            <person name="Bork P."/>
        </authorList>
    </citation>
    <scope>NUCLEOTIDE SEQUENCE [LARGE SCALE GENOMIC DNA]</scope>
    <source>
        <strain evidence="2 3">HDS1380</strain>
    </source>
</reference>
<dbReference type="AlphaFoldDB" id="A0A4Q2KCF7"/>
<gene>
    <name evidence="2" type="ORF">ESZ91_04540</name>
</gene>
<dbReference type="Proteomes" id="UP000291269">
    <property type="component" value="Unassembled WGS sequence"/>
</dbReference>
<keyword evidence="1" id="KW-0812">Transmembrane</keyword>
<feature type="transmembrane region" description="Helical" evidence="1">
    <location>
        <begin position="119"/>
        <end position="140"/>
    </location>
</feature>
<feature type="transmembrane region" description="Helical" evidence="1">
    <location>
        <begin position="58"/>
        <end position="80"/>
    </location>
</feature>